<feature type="binding site" evidence="11">
    <location>
        <position position="194"/>
    </location>
    <ligand>
        <name>FMN</name>
        <dbReference type="ChEBI" id="CHEBI:58210"/>
    </ligand>
</feature>
<feature type="binding site" evidence="11">
    <location>
        <begin position="10"/>
        <end position="11"/>
    </location>
    <ligand>
        <name>substrate</name>
    </ligand>
</feature>
<evidence type="ECO:0000259" key="12">
    <source>
        <dbReference type="Pfam" id="PF01070"/>
    </source>
</evidence>
<dbReference type="InterPro" id="IPR011179">
    <property type="entry name" value="IPdP_isomerase"/>
</dbReference>
<keyword evidence="3 11" id="KW-0285">Flavoprotein</keyword>
<comment type="caution">
    <text evidence="13">The sequence shown here is derived from an EMBL/GenBank/DDBJ whole genome shotgun (WGS) entry which is preliminary data.</text>
</comment>
<feature type="binding site" evidence="11">
    <location>
        <position position="99"/>
    </location>
    <ligand>
        <name>FMN</name>
        <dbReference type="ChEBI" id="CHEBI:58210"/>
    </ligand>
</feature>
<keyword evidence="14" id="KW-1185">Reference proteome</keyword>
<dbReference type="CDD" id="cd02811">
    <property type="entry name" value="IDI-2_FMN"/>
    <property type="match status" value="1"/>
</dbReference>
<gene>
    <name evidence="11" type="primary">fni</name>
    <name evidence="13" type="ORF">JOD45_001644</name>
</gene>
<feature type="binding site" evidence="11">
    <location>
        <begin position="99"/>
        <end position="101"/>
    </location>
    <ligand>
        <name>substrate</name>
    </ligand>
</feature>
<dbReference type="Pfam" id="PF01070">
    <property type="entry name" value="FMN_dh"/>
    <property type="match status" value="1"/>
</dbReference>
<evidence type="ECO:0000256" key="4">
    <source>
        <dbReference type="ARBA" id="ARBA00022643"/>
    </source>
</evidence>
<evidence type="ECO:0000256" key="8">
    <source>
        <dbReference type="ARBA" id="ARBA00023229"/>
    </source>
</evidence>
<keyword evidence="9 11" id="KW-0413">Isomerase</keyword>
<feature type="domain" description="FMN-dependent dehydrogenase" evidence="12">
    <location>
        <begin position="165"/>
        <end position="340"/>
    </location>
</feature>
<feature type="binding site" evidence="11">
    <location>
        <position position="224"/>
    </location>
    <ligand>
        <name>FMN</name>
        <dbReference type="ChEBI" id="CHEBI:58210"/>
    </ligand>
</feature>
<feature type="binding site" evidence="11">
    <location>
        <position position="163"/>
    </location>
    <ligand>
        <name>Mg(2+)</name>
        <dbReference type="ChEBI" id="CHEBI:18420"/>
    </ligand>
</feature>
<evidence type="ECO:0000256" key="10">
    <source>
        <dbReference type="ARBA" id="ARBA00025810"/>
    </source>
</evidence>
<dbReference type="Proteomes" id="UP000808914">
    <property type="component" value="Unassembled WGS sequence"/>
</dbReference>
<keyword evidence="5 11" id="KW-0479">Metal-binding</keyword>
<evidence type="ECO:0000256" key="9">
    <source>
        <dbReference type="ARBA" id="ARBA00023235"/>
    </source>
</evidence>
<feature type="binding site" evidence="11">
    <location>
        <position position="162"/>
    </location>
    <ligand>
        <name>substrate</name>
    </ligand>
</feature>
<evidence type="ECO:0000256" key="7">
    <source>
        <dbReference type="ARBA" id="ARBA00022857"/>
    </source>
</evidence>
<proteinExistence type="inferred from homology"/>
<evidence type="ECO:0000256" key="6">
    <source>
        <dbReference type="ARBA" id="ARBA00022842"/>
    </source>
</evidence>
<comment type="subcellular location">
    <subcellularLocation>
        <location evidence="11">Cytoplasm</location>
    </subcellularLocation>
</comment>
<dbReference type="PANTHER" id="PTHR43665">
    <property type="entry name" value="ISOPENTENYL-DIPHOSPHATE DELTA-ISOMERASE"/>
    <property type="match status" value="1"/>
</dbReference>
<keyword evidence="8 11" id="KW-0414">Isoprene biosynthesis</keyword>
<dbReference type="EC" id="5.3.3.2" evidence="11"/>
<sequence length="347" mass="37622">MTNHHSTEKRKSEHIDIALTKQVSGRGITTGLENYRFIHQALPEINFNDIDISTAFLNKKMKAPLVLSSMTGGTERAWKINLNLAAAAEKRGWAVGTGSVRAAFENPELSYTYNMRKAAPSIPIFANLGAVQLNKGYGIDECRRTVDIVQADALVLHLNSMQEVFQTEGDTDFSHLLEKIENICMALGVPVGIKEVGMGINGQLAKQLFESGVSFVDVAGAGGTSWIQVEKFRSKDPIRIQAAEAFYDWGIPTSECIVSVREHISESKKTLIASGGLSTGVDAAKAIALGADLAGFGRSILRDAAESEEALDQTLERIEMELKIAMFGIGVKNIASLKSTPLIKKIV</sequence>
<dbReference type="SUPFAM" id="SSF51395">
    <property type="entry name" value="FMN-linked oxidoreductases"/>
    <property type="match status" value="1"/>
</dbReference>
<dbReference type="InterPro" id="IPR013785">
    <property type="entry name" value="Aldolase_TIM"/>
</dbReference>
<comment type="similarity">
    <text evidence="11">Belongs to the IPP isomerase type 2 family.</text>
</comment>
<dbReference type="EMBL" id="JAFBER010000008">
    <property type="protein sequence ID" value="MBM7645433.1"/>
    <property type="molecule type" value="Genomic_DNA"/>
</dbReference>
<keyword evidence="7 11" id="KW-0521">NADP</keyword>
<name>A0ABS2PZF8_9BACL</name>
<evidence type="ECO:0000313" key="14">
    <source>
        <dbReference type="Proteomes" id="UP000808914"/>
    </source>
</evidence>
<reference evidence="13 14" key="1">
    <citation type="submission" date="2021-01" db="EMBL/GenBank/DDBJ databases">
        <title>Genomic Encyclopedia of Type Strains, Phase IV (KMG-IV): sequencing the most valuable type-strain genomes for metagenomic binning, comparative biology and taxonomic classification.</title>
        <authorList>
            <person name="Goeker M."/>
        </authorList>
    </citation>
    <scope>NUCLEOTIDE SEQUENCE [LARGE SCALE GENOMIC DNA]</scope>
    <source>
        <strain evidence="13 14">DSM 28236</strain>
    </source>
</reference>
<comment type="caution">
    <text evidence="11">Lacks conserved residue(s) required for the propagation of feature annotation.</text>
</comment>
<accession>A0ABS2PZF8</accession>
<feature type="binding site" evidence="11">
    <location>
        <begin position="69"/>
        <end position="71"/>
    </location>
    <ligand>
        <name>FMN</name>
        <dbReference type="ChEBI" id="CHEBI:58210"/>
    </ligand>
</feature>
<comment type="cofactor">
    <cofactor evidence="1 11">
        <name>FMN</name>
        <dbReference type="ChEBI" id="CHEBI:58210"/>
    </cofactor>
</comment>
<comment type="function">
    <text evidence="11">Involved in the biosynthesis of isoprenoids. Catalyzes the 1,3-allylic rearrangement of the homoallylic substrate isopentenyl (IPP) to its allylic isomer, dimethylallyl diphosphate (DMAPP).</text>
</comment>
<evidence type="ECO:0000256" key="2">
    <source>
        <dbReference type="ARBA" id="ARBA00022490"/>
    </source>
</evidence>
<dbReference type="Gene3D" id="3.20.20.70">
    <property type="entry name" value="Aldolase class I"/>
    <property type="match status" value="1"/>
</dbReference>
<evidence type="ECO:0000256" key="5">
    <source>
        <dbReference type="ARBA" id="ARBA00022723"/>
    </source>
</evidence>
<comment type="cofactor">
    <cofactor evidence="11">
        <name>Mg(2+)</name>
        <dbReference type="ChEBI" id="CHEBI:18420"/>
    </cofactor>
</comment>
<dbReference type="PANTHER" id="PTHR43665:SF1">
    <property type="entry name" value="ISOPENTENYL-DIPHOSPHATE DELTA-ISOMERASE"/>
    <property type="match status" value="1"/>
</dbReference>
<evidence type="ECO:0000256" key="11">
    <source>
        <dbReference type="HAMAP-Rule" id="MF_00354"/>
    </source>
</evidence>
<dbReference type="PIRSF" id="PIRSF003314">
    <property type="entry name" value="IPP_isomerase"/>
    <property type="match status" value="1"/>
</dbReference>
<comment type="subunit">
    <text evidence="10 11">Homooctamer. Dimer of tetramers.</text>
</comment>
<dbReference type="InterPro" id="IPR000262">
    <property type="entry name" value="FMN-dep_DH"/>
</dbReference>
<keyword evidence="6 11" id="KW-0460">Magnesium</keyword>
<comment type="cofactor">
    <cofactor evidence="11">
        <name>NADPH</name>
        <dbReference type="ChEBI" id="CHEBI:57783"/>
    </cofactor>
</comment>
<evidence type="ECO:0000313" key="13">
    <source>
        <dbReference type="EMBL" id="MBM7645433.1"/>
    </source>
</evidence>
<evidence type="ECO:0000256" key="1">
    <source>
        <dbReference type="ARBA" id="ARBA00001917"/>
    </source>
</evidence>
<feature type="binding site" evidence="11">
    <location>
        <position position="68"/>
    </location>
    <ligand>
        <name>FMN</name>
        <dbReference type="ChEBI" id="CHEBI:58210"/>
    </ligand>
</feature>
<keyword evidence="2 11" id="KW-0963">Cytoplasm</keyword>
<dbReference type="NCBIfam" id="TIGR02151">
    <property type="entry name" value="IPP_isom_2"/>
    <property type="match status" value="1"/>
</dbReference>
<evidence type="ECO:0000256" key="3">
    <source>
        <dbReference type="ARBA" id="ARBA00022630"/>
    </source>
</evidence>
<protein>
    <recommendedName>
        <fullName evidence="11">Isopentenyl-diphosphate delta-isomerase</fullName>
        <shortName evidence="11">IPP isomerase</shortName>
        <ecNumber evidence="11">5.3.3.2</ecNumber>
    </recommendedName>
    <alternativeName>
        <fullName evidence="11">Isopentenyl diphosphate:dimethylallyl diphosphate isomerase</fullName>
    </alternativeName>
    <alternativeName>
        <fullName evidence="11">Isopentenyl pyrophosphate isomerase</fullName>
    </alternativeName>
    <alternativeName>
        <fullName evidence="11">Type 2 isopentenyl diphosphate isomerase</fullName>
        <shortName evidence="11">IDI-2</shortName>
    </alternativeName>
</protein>
<organism evidence="13 14">
    <name type="scientific">Scopulibacillus daqui</name>
    <dbReference type="NCBI Taxonomy" id="1469162"/>
    <lineage>
        <taxon>Bacteria</taxon>
        <taxon>Bacillati</taxon>
        <taxon>Bacillota</taxon>
        <taxon>Bacilli</taxon>
        <taxon>Bacillales</taxon>
        <taxon>Sporolactobacillaceae</taxon>
        <taxon>Scopulibacillus</taxon>
    </lineage>
</organism>
<dbReference type="HAMAP" id="MF_00354">
    <property type="entry name" value="Idi_2"/>
    <property type="match status" value="1"/>
</dbReference>
<keyword evidence="4 11" id="KW-0288">FMN</keyword>
<dbReference type="RefSeq" id="WP_205003366.1">
    <property type="nucleotide sequence ID" value="NZ_JAFBER010000008.1"/>
</dbReference>
<comment type="catalytic activity">
    <reaction evidence="11">
        <text>isopentenyl diphosphate = dimethylallyl diphosphate</text>
        <dbReference type="Rhea" id="RHEA:23284"/>
        <dbReference type="ChEBI" id="CHEBI:57623"/>
        <dbReference type="ChEBI" id="CHEBI:128769"/>
        <dbReference type="EC" id="5.3.3.2"/>
    </reaction>
</comment>
<dbReference type="GO" id="GO:0004452">
    <property type="term" value="F:isopentenyl-diphosphate delta-isomerase activity"/>
    <property type="evidence" value="ECO:0007669"/>
    <property type="project" value="UniProtKB-EC"/>
</dbReference>
<feature type="binding site" evidence="11">
    <location>
        <position position="127"/>
    </location>
    <ligand>
        <name>FMN</name>
        <dbReference type="ChEBI" id="CHEBI:58210"/>
    </ligand>
</feature>